<organism evidence="1 2">
    <name type="scientific">Serratia plymuthica</name>
    <dbReference type="NCBI Taxonomy" id="82996"/>
    <lineage>
        <taxon>Bacteria</taxon>
        <taxon>Pseudomonadati</taxon>
        <taxon>Pseudomonadota</taxon>
        <taxon>Gammaproteobacteria</taxon>
        <taxon>Enterobacterales</taxon>
        <taxon>Yersiniaceae</taxon>
        <taxon>Serratia</taxon>
    </lineage>
</organism>
<reference evidence="1 2" key="1">
    <citation type="submission" date="2020-12" db="EMBL/GenBank/DDBJ databases">
        <title>FDA dAtabase for Regulatory Grade micrObial Sequences (FDA-ARGOS): Supporting development and validation of Infectious Disease Dx tests.</title>
        <authorList>
            <person name="Sproer C."/>
            <person name="Gronow S."/>
            <person name="Severitt S."/>
            <person name="Schroder I."/>
            <person name="Tallon L."/>
            <person name="Sadzewicz L."/>
            <person name="Zhao X."/>
            <person name="Boylan J."/>
            <person name="Ott S."/>
            <person name="Bowen H."/>
            <person name="Vavikolanu K."/>
            <person name="Mehta A."/>
            <person name="Aluvathingal J."/>
            <person name="Nadendla S."/>
            <person name="Lowell S."/>
            <person name="Myers T."/>
            <person name="Yan Y."/>
            <person name="Sichtig H."/>
        </authorList>
    </citation>
    <scope>NUCLEOTIDE SEQUENCE [LARGE SCALE GENOMIC DNA]</scope>
    <source>
        <strain evidence="1 2">FDAARGOS_907</strain>
    </source>
</reference>
<dbReference type="EMBL" id="CP065673">
    <property type="protein sequence ID" value="QPS20388.1"/>
    <property type="molecule type" value="Genomic_DNA"/>
</dbReference>
<proteinExistence type="predicted"/>
<protein>
    <submittedName>
        <fullName evidence="1">Uncharacterized protein</fullName>
    </submittedName>
</protein>
<gene>
    <name evidence="1" type="ORF">I6G64_23010</name>
</gene>
<dbReference type="Proteomes" id="UP000594967">
    <property type="component" value="Chromosome"/>
</dbReference>
<dbReference type="RefSeq" id="WP_063202000.1">
    <property type="nucleotide sequence ID" value="NZ_CAMITG010000009.1"/>
</dbReference>
<name>A0A7T2SRM9_SERPL</name>
<keyword evidence="2" id="KW-1185">Reference proteome</keyword>
<accession>A0A7T2SRM9</accession>
<evidence type="ECO:0000313" key="2">
    <source>
        <dbReference type="Proteomes" id="UP000594967"/>
    </source>
</evidence>
<sequence length="97" mass="11162">MASSHKNTRFRAAKMSEFTLFHLKFCRKKLQTEISGTNNVLIMRSNTQFFAIPLLAEQYFAARLAMPIIDGVIFPNQPYFAAMLNADFSSVRTFYAR</sequence>
<evidence type="ECO:0000313" key="1">
    <source>
        <dbReference type="EMBL" id="QPS20388.1"/>
    </source>
</evidence>